<dbReference type="PANTHER" id="PTHR43498">
    <property type="entry name" value="FERREDOXIN:COB-COM HETERODISULFIDE REDUCTASE SUBUNIT A"/>
    <property type="match status" value="1"/>
</dbReference>
<keyword evidence="5" id="KW-0479">Metal-binding</keyword>
<dbReference type="GO" id="GO:0051539">
    <property type="term" value="F:4 iron, 4 sulfur cluster binding"/>
    <property type="evidence" value="ECO:0007669"/>
    <property type="project" value="UniProtKB-KW"/>
</dbReference>
<dbReference type="SUPFAM" id="SSF54862">
    <property type="entry name" value="4Fe-4S ferredoxins"/>
    <property type="match status" value="1"/>
</dbReference>
<dbReference type="InterPro" id="IPR036188">
    <property type="entry name" value="FAD/NAD-bd_sf"/>
</dbReference>
<keyword evidence="3" id="KW-0004">4Fe-4S</keyword>
<feature type="domain" description="4Fe-4S ferredoxin-type" evidence="10">
    <location>
        <begin position="101"/>
        <end position="130"/>
    </location>
</feature>
<protein>
    <submittedName>
        <fullName evidence="11">CoB--CoM heterodisulfide reductase iron-sulfur subunit A family protein</fullName>
    </submittedName>
</protein>
<dbReference type="Gene3D" id="3.50.50.60">
    <property type="entry name" value="FAD/NAD(P)-binding domain"/>
    <property type="match status" value="1"/>
</dbReference>
<dbReference type="PROSITE" id="PS51379">
    <property type="entry name" value="4FE4S_FER_2"/>
    <property type="match status" value="4"/>
</dbReference>
<keyword evidence="6" id="KW-0274">FAD</keyword>
<evidence type="ECO:0000256" key="2">
    <source>
        <dbReference type="ARBA" id="ARBA00006561"/>
    </source>
</evidence>
<keyword evidence="9" id="KW-0411">Iron-sulfur</keyword>
<dbReference type="GO" id="GO:0046872">
    <property type="term" value="F:metal ion binding"/>
    <property type="evidence" value="ECO:0007669"/>
    <property type="project" value="UniProtKB-KW"/>
</dbReference>
<dbReference type="SUPFAM" id="SSF51971">
    <property type="entry name" value="Nucleotide-binding domain"/>
    <property type="match status" value="1"/>
</dbReference>
<feature type="domain" description="4Fe-4S ferredoxin-type" evidence="10">
    <location>
        <begin position="975"/>
        <end position="1004"/>
    </location>
</feature>
<evidence type="ECO:0000256" key="7">
    <source>
        <dbReference type="ARBA" id="ARBA00023002"/>
    </source>
</evidence>
<dbReference type="Pfam" id="PF00890">
    <property type="entry name" value="FAD_binding_2"/>
    <property type="match status" value="1"/>
</dbReference>
<evidence type="ECO:0000313" key="11">
    <source>
        <dbReference type="EMBL" id="QQG66105.1"/>
    </source>
</evidence>
<evidence type="ECO:0000256" key="3">
    <source>
        <dbReference type="ARBA" id="ARBA00022485"/>
    </source>
</evidence>
<comment type="cofactor">
    <cofactor evidence="1">
        <name>FAD</name>
        <dbReference type="ChEBI" id="CHEBI:57692"/>
    </cofactor>
</comment>
<evidence type="ECO:0000313" key="12">
    <source>
        <dbReference type="Proteomes" id="UP000596092"/>
    </source>
</evidence>
<dbReference type="PRINTS" id="PR00469">
    <property type="entry name" value="PNDRDTASEII"/>
</dbReference>
<evidence type="ECO:0000256" key="8">
    <source>
        <dbReference type="ARBA" id="ARBA00023004"/>
    </source>
</evidence>
<dbReference type="EMBL" id="CP054140">
    <property type="protein sequence ID" value="QQG66105.1"/>
    <property type="molecule type" value="Genomic_DNA"/>
</dbReference>
<evidence type="ECO:0000256" key="9">
    <source>
        <dbReference type="ARBA" id="ARBA00023014"/>
    </source>
</evidence>
<comment type="similarity">
    <text evidence="2">Belongs to the HdrA family.</text>
</comment>
<keyword evidence="8" id="KW-0408">Iron</keyword>
<dbReference type="SUPFAM" id="SSF51905">
    <property type="entry name" value="FAD/NAD(P)-binding domain"/>
    <property type="match status" value="1"/>
</dbReference>
<dbReference type="InterPro" id="IPR003953">
    <property type="entry name" value="FAD-dep_OxRdtase_2_FAD-bd"/>
</dbReference>
<proteinExistence type="inferred from homology"/>
<dbReference type="PROSITE" id="PS00198">
    <property type="entry name" value="4FE4S_FER_1"/>
    <property type="match status" value="3"/>
</dbReference>
<dbReference type="Gene3D" id="3.40.50.720">
    <property type="entry name" value="NAD(P)-binding Rossmann-like Domain"/>
    <property type="match status" value="1"/>
</dbReference>
<name>A0A7T5VDU4_9BACT</name>
<dbReference type="RefSeq" id="WP_233249132.1">
    <property type="nucleotide sequence ID" value="NZ_CP054140.1"/>
</dbReference>
<organism evidence="11 12">
    <name type="scientific">Desulfobulbus oligotrophicus</name>
    <dbReference type="NCBI Taxonomy" id="1909699"/>
    <lineage>
        <taxon>Bacteria</taxon>
        <taxon>Pseudomonadati</taxon>
        <taxon>Thermodesulfobacteriota</taxon>
        <taxon>Desulfobulbia</taxon>
        <taxon>Desulfobulbales</taxon>
        <taxon>Desulfobulbaceae</taxon>
        <taxon>Desulfobulbus</taxon>
    </lineage>
</organism>
<evidence type="ECO:0000256" key="1">
    <source>
        <dbReference type="ARBA" id="ARBA00001974"/>
    </source>
</evidence>
<dbReference type="KEGG" id="dog:HP555_09595"/>
<dbReference type="GO" id="GO:0016491">
    <property type="term" value="F:oxidoreductase activity"/>
    <property type="evidence" value="ECO:0007669"/>
    <property type="project" value="UniProtKB-KW"/>
</dbReference>
<dbReference type="Proteomes" id="UP000596092">
    <property type="component" value="Chromosome"/>
</dbReference>
<dbReference type="InterPro" id="IPR017900">
    <property type="entry name" value="4Fe4S_Fe_S_CS"/>
</dbReference>
<evidence type="ECO:0000256" key="4">
    <source>
        <dbReference type="ARBA" id="ARBA00022630"/>
    </source>
</evidence>
<sequence length="1028" mass="112778">MSAQVMTGSVVVVGGGISGMQAALDLADSGFFVYLVEKTGAIGGAMPQYNKVFPTNDCSMCIIAPKLVECGRHPNIQIMTLSTVTDVRGKAGDFTVRICEHPRYVDLKKCIACGQCSAHCPQSVDDSFNFFIAKRKAIYIKYLQAVPLKYQIDPDACIRLQGKGRCGICAEICPPGAIHFNDRQREHQLQVGAVVMALGFQTYDPTGAKVWGYGVYPNVITSLQFERYLSPSGPTDGVLTRPSDHMPVRRIAFLQCIGSRDKNRCTNEYCSTVCCMYAIKGAMTVKEGNPELEVAIFYTDMRTPGKEFDRYYERARSEYGVRFIRSRIHGVEPQGDKGDLRLHYINPMGKQVEELFDLVVLSVGLETPDTMVRLAEKIGIHMTPDRFASISAFMPVHTSQKGIFTCGAFNGPRDIPQSVIGGSAAAASVAALLTSVRHSQTSSLPPLQEQDVSGEEPRIGVFVCHCGTNIAGVVAVEKVADFAATLPNVVHVARNLFTCSQDTQDLIIQQIKEKRLNRIVVAACTPRTHESLFRKTIKSAGINEYLIEMANIRNQNAWVHSQEPEAATNKAKGLIRMAVAKVSGHVARKPLRLPVAPAVLIIGGGVAGMTAALNLAEQGFHVHIVEKTTQLGGNALHLFQTWNGENVPQYLKKLKEAVQQHPLIEVAYTSTVSSVSGYVGSFATTVRTGTKRKRVIRHGAIIITTGAKRYIPEEFEYGKIPKVVASIEFDKLHMHNETRVANGKTFVFIQCVGSRNTERPYCSKSCCTHSIQSAIKLKKEVPSRRIYILYRDIRTYGQRERIYIQARELGIVFINYELHGPPRVSKTDSGVLVEVWDHVLHRPLEILADVVILAAAILADPDADNVAKLFKLPLNYDGFYQEAHAKLRPVEFNVDGVFVAGLAHYPKPLEESISQALAAAAKAGRLLARQEISLEPTVALIDPERCDDCGICVDVCPFGAIKFIDLKKSDGTIRPVVTVDQVHCKGCGICQGTCPKRGIGIAGFTHAQIEAQIDAALAEEHEVAEVKT</sequence>
<dbReference type="PANTHER" id="PTHR43498:SF1">
    <property type="entry name" value="COB--COM HETERODISULFIDE REDUCTASE IRON-SULFUR SUBUNIT A"/>
    <property type="match status" value="1"/>
</dbReference>
<keyword evidence="4" id="KW-0285">Flavoprotein</keyword>
<evidence type="ECO:0000256" key="6">
    <source>
        <dbReference type="ARBA" id="ARBA00022827"/>
    </source>
</evidence>
<gene>
    <name evidence="11" type="ORF">HP555_09595</name>
</gene>
<dbReference type="InterPro" id="IPR017896">
    <property type="entry name" value="4Fe4S_Fe-S-bd"/>
</dbReference>
<feature type="domain" description="4Fe-4S ferredoxin-type" evidence="10">
    <location>
        <begin position="148"/>
        <end position="183"/>
    </location>
</feature>
<dbReference type="AlphaFoldDB" id="A0A7T5VDU4"/>
<evidence type="ECO:0000259" key="10">
    <source>
        <dbReference type="PROSITE" id="PS51379"/>
    </source>
</evidence>
<accession>A0A7T5VDU4</accession>
<evidence type="ECO:0000256" key="5">
    <source>
        <dbReference type="ARBA" id="ARBA00022723"/>
    </source>
</evidence>
<keyword evidence="12" id="KW-1185">Reference proteome</keyword>
<dbReference type="Pfam" id="PF12831">
    <property type="entry name" value="FAD_oxidored"/>
    <property type="match status" value="1"/>
</dbReference>
<reference evidence="11 12" key="1">
    <citation type="submission" date="2020-05" db="EMBL/GenBank/DDBJ databases">
        <title>Complete genome of Desulfobulbus oligotrophicus.</title>
        <authorList>
            <person name="Podar M."/>
        </authorList>
    </citation>
    <scope>NUCLEOTIDE SEQUENCE [LARGE SCALE GENOMIC DNA]</scope>
    <source>
        <strain evidence="11 12">Prop6</strain>
    </source>
</reference>
<keyword evidence="7" id="KW-0560">Oxidoreductase</keyword>
<dbReference type="Gene3D" id="3.30.70.20">
    <property type="match status" value="2"/>
</dbReference>
<dbReference type="InterPro" id="IPR039650">
    <property type="entry name" value="HdrA-like"/>
</dbReference>
<feature type="domain" description="4Fe-4S ferredoxin-type" evidence="10">
    <location>
        <begin position="937"/>
        <end position="966"/>
    </location>
</feature>
<dbReference type="Pfam" id="PF12838">
    <property type="entry name" value="Fer4_7"/>
    <property type="match status" value="2"/>
</dbReference>